<dbReference type="AlphaFoldDB" id="L7KKD8"/>
<dbReference type="GO" id="GO:0016787">
    <property type="term" value="F:hydrolase activity"/>
    <property type="evidence" value="ECO:0007669"/>
    <property type="project" value="UniProtKB-KW"/>
</dbReference>
<evidence type="ECO:0000313" key="2">
    <source>
        <dbReference type="EMBL" id="GAC49350.1"/>
    </source>
</evidence>
<evidence type="ECO:0000313" key="3">
    <source>
        <dbReference type="Proteomes" id="UP000010988"/>
    </source>
</evidence>
<dbReference type="SUPFAM" id="SSF53474">
    <property type="entry name" value="alpha/beta-Hydrolases"/>
    <property type="match status" value="1"/>
</dbReference>
<name>L7KKD8_9ACTN</name>
<reference evidence="2 3" key="1">
    <citation type="submission" date="2012-12" db="EMBL/GenBank/DDBJ databases">
        <title>Whole genome shotgun sequence of Gordonia aichiensis NBRC 108223.</title>
        <authorList>
            <person name="Isaki-Nakamura S."/>
            <person name="Hosoyama A."/>
            <person name="Tsuchikane K."/>
            <person name="Ando Y."/>
            <person name="Baba S."/>
            <person name="Ohji S."/>
            <person name="Hamada M."/>
            <person name="Tamura T."/>
            <person name="Yamazoe A."/>
            <person name="Yamazaki S."/>
            <person name="Fujita N."/>
        </authorList>
    </citation>
    <scope>NUCLEOTIDE SEQUENCE [LARGE SCALE GENOMIC DNA]</scope>
    <source>
        <strain evidence="2 3">NBRC 108223</strain>
    </source>
</reference>
<accession>L7KKD8</accession>
<comment type="caution">
    <text evidence="2">The sequence shown here is derived from an EMBL/GenBank/DDBJ whole genome shotgun (WGS) entry which is preliminary data.</text>
</comment>
<feature type="domain" description="Dienelactone hydrolase" evidence="1">
    <location>
        <begin position="50"/>
        <end position="211"/>
    </location>
</feature>
<dbReference type="OrthoDB" id="188362at2"/>
<organism evidence="2 3">
    <name type="scientific">Gordonia aichiensis NBRC 108223</name>
    <dbReference type="NCBI Taxonomy" id="1220583"/>
    <lineage>
        <taxon>Bacteria</taxon>
        <taxon>Bacillati</taxon>
        <taxon>Actinomycetota</taxon>
        <taxon>Actinomycetes</taxon>
        <taxon>Mycobacteriales</taxon>
        <taxon>Gordoniaceae</taxon>
        <taxon>Gordonia</taxon>
    </lineage>
</organism>
<dbReference type="eggNOG" id="COG0412">
    <property type="taxonomic scope" value="Bacteria"/>
</dbReference>
<gene>
    <name evidence="2" type="ORF">GOACH_12_00020</name>
</gene>
<proteinExistence type="predicted"/>
<dbReference type="Proteomes" id="UP000010988">
    <property type="component" value="Unassembled WGS sequence"/>
</dbReference>
<protein>
    <submittedName>
        <fullName evidence="2">Putative hydrolase</fullName>
    </submittedName>
</protein>
<dbReference type="STRING" id="1220583.GOACH_12_00020"/>
<keyword evidence="3" id="KW-1185">Reference proteome</keyword>
<keyword evidence="2" id="KW-0378">Hydrolase</keyword>
<dbReference type="InterPro" id="IPR029058">
    <property type="entry name" value="AB_hydrolase_fold"/>
</dbReference>
<dbReference type="Gene3D" id="3.40.50.1820">
    <property type="entry name" value="alpha/beta hydrolase"/>
    <property type="match status" value="1"/>
</dbReference>
<sequence>MTTVMIEPTSSVLIVNGGDLPVREIALGAAPNGLVIVVLEPGMIDRYATEIMNRLAENGYESLATERMSGCHGAILDHAESRGWSPEQLGMIGIGLGGQQVLEAATTLKVGAAVSLSATSPTGSSEGILDSCAHDSLSTPWLGMFGKDDPGAGRSVLADLAQRLDAGSMIHAEIVSYDGVGRDFYQAADHGALGYGAWYDSWQRTIEWLGARVAPRLTAHALEWRRSHGQRC</sequence>
<evidence type="ECO:0000259" key="1">
    <source>
        <dbReference type="Pfam" id="PF01738"/>
    </source>
</evidence>
<dbReference type="Pfam" id="PF01738">
    <property type="entry name" value="DLH"/>
    <property type="match status" value="1"/>
</dbReference>
<dbReference type="EMBL" id="BANR01000012">
    <property type="protein sequence ID" value="GAC49350.1"/>
    <property type="molecule type" value="Genomic_DNA"/>
</dbReference>
<dbReference type="InterPro" id="IPR002925">
    <property type="entry name" value="Dienelactn_hydro"/>
</dbReference>